<evidence type="ECO:0000313" key="2">
    <source>
        <dbReference type="Proteomes" id="UP001185092"/>
    </source>
</evidence>
<organism evidence="1 2">
    <name type="scientific">Aureibacter tunicatorum</name>
    <dbReference type="NCBI Taxonomy" id="866807"/>
    <lineage>
        <taxon>Bacteria</taxon>
        <taxon>Pseudomonadati</taxon>
        <taxon>Bacteroidota</taxon>
        <taxon>Cytophagia</taxon>
        <taxon>Cytophagales</taxon>
        <taxon>Persicobacteraceae</taxon>
        <taxon>Aureibacter</taxon>
    </lineage>
</organism>
<comment type="caution">
    <text evidence="1">The sequence shown here is derived from an EMBL/GenBank/DDBJ whole genome shotgun (WGS) entry which is preliminary data.</text>
</comment>
<dbReference type="Proteomes" id="UP001185092">
    <property type="component" value="Unassembled WGS sequence"/>
</dbReference>
<protein>
    <recommendedName>
        <fullName evidence="3">DUF4286 family protein</fullName>
    </recommendedName>
</protein>
<dbReference type="EMBL" id="JAVDQD010000001">
    <property type="protein sequence ID" value="MDR6237235.1"/>
    <property type="molecule type" value="Genomic_DNA"/>
</dbReference>
<evidence type="ECO:0008006" key="3">
    <source>
        <dbReference type="Google" id="ProtNLM"/>
    </source>
</evidence>
<keyword evidence="2" id="KW-1185">Reference proteome</keyword>
<dbReference type="Pfam" id="PF14114">
    <property type="entry name" value="DUF4286"/>
    <property type="match status" value="1"/>
</dbReference>
<sequence length="104" mass="12129">MIVYNVTFSVEKSIDAEWKKWMKENYLEKALNSGYINSHKFLVLVNDQENTDGKTYAVQLYAESFENLEKYVTDHMGSVFDGLKLAFQDRQVSFATILEEVEMI</sequence>
<reference evidence="1" key="1">
    <citation type="submission" date="2023-07" db="EMBL/GenBank/DDBJ databases">
        <title>Genomic Encyclopedia of Type Strains, Phase IV (KMG-IV): sequencing the most valuable type-strain genomes for metagenomic binning, comparative biology and taxonomic classification.</title>
        <authorList>
            <person name="Goeker M."/>
        </authorList>
    </citation>
    <scope>NUCLEOTIDE SEQUENCE</scope>
    <source>
        <strain evidence="1">DSM 26174</strain>
    </source>
</reference>
<accession>A0AAE4BQZ0</accession>
<dbReference type="RefSeq" id="WP_309936682.1">
    <property type="nucleotide sequence ID" value="NZ_AP025305.1"/>
</dbReference>
<dbReference type="AlphaFoldDB" id="A0AAE4BQZ0"/>
<proteinExistence type="predicted"/>
<gene>
    <name evidence="1" type="ORF">HNQ88_000211</name>
</gene>
<dbReference type="InterPro" id="IPR025563">
    <property type="entry name" value="DUF4286"/>
</dbReference>
<evidence type="ECO:0000313" key="1">
    <source>
        <dbReference type="EMBL" id="MDR6237235.1"/>
    </source>
</evidence>
<name>A0AAE4BQZ0_9BACT</name>